<feature type="domain" description="UspA" evidence="2">
    <location>
        <begin position="160"/>
        <end position="281"/>
    </location>
</feature>
<accession>A0A4D7BI32</accession>
<protein>
    <submittedName>
        <fullName evidence="3">Universal stress protein</fullName>
    </submittedName>
</protein>
<dbReference type="RefSeq" id="WP_136962943.1">
    <property type="nucleotide sequence ID" value="NZ_CP039690.1"/>
</dbReference>
<proteinExistence type="inferred from homology"/>
<dbReference type="EMBL" id="CP039690">
    <property type="protein sequence ID" value="QCI67512.1"/>
    <property type="molecule type" value="Genomic_DNA"/>
</dbReference>
<dbReference type="InterPro" id="IPR006015">
    <property type="entry name" value="Universal_stress_UspA"/>
</dbReference>
<name>A0A4D7BI32_9HYPH</name>
<dbReference type="CDD" id="cd00293">
    <property type="entry name" value="USP-like"/>
    <property type="match status" value="1"/>
</dbReference>
<reference evidence="3 4" key="1">
    <citation type="submission" date="2019-04" db="EMBL/GenBank/DDBJ databases">
        <title>Phreatobacter aquaticus sp. nov.</title>
        <authorList>
            <person name="Choi A."/>
        </authorList>
    </citation>
    <scope>NUCLEOTIDE SEQUENCE [LARGE SCALE GENOMIC DNA]</scope>
    <source>
        <strain evidence="3 4">KCTC 52518</strain>
    </source>
</reference>
<evidence type="ECO:0000313" key="4">
    <source>
        <dbReference type="Proteomes" id="UP000298781"/>
    </source>
</evidence>
<dbReference type="OrthoDB" id="9804721at2"/>
<evidence type="ECO:0000259" key="2">
    <source>
        <dbReference type="Pfam" id="PF00582"/>
    </source>
</evidence>
<dbReference type="InterPro" id="IPR006016">
    <property type="entry name" value="UspA"/>
</dbReference>
<evidence type="ECO:0000256" key="1">
    <source>
        <dbReference type="ARBA" id="ARBA00008791"/>
    </source>
</evidence>
<dbReference type="PANTHER" id="PTHR46268">
    <property type="entry name" value="STRESS RESPONSE PROTEIN NHAX"/>
    <property type="match status" value="1"/>
</dbReference>
<sequence>MPLQDLLAFVEMPIEADATVSTTPALDQAFALAKDMAAHLTVALSAPKIATPGSFVFPGFSSSLIADANAKAEAAVQAFAAQARQKAKDLSLVCDISTAVEDLGSAGAFAVGLARCSDLVVVDRPGRMLDPGNALFTSILFEGGGPVLVVPPARPASANFRKLLVAWDGSAHAARAVKAALAFFAPPAEIDILTVTGEKDLAGVPPAAGIAQHIARHDVTTTVSSVALAGQSVGATIAEHARTTGADLIVMGAYEHSRWRQMLLGGVTSHLTHHSPLPLLLAY</sequence>
<evidence type="ECO:0000313" key="3">
    <source>
        <dbReference type="EMBL" id="QCI67512.1"/>
    </source>
</evidence>
<dbReference type="Pfam" id="PF00582">
    <property type="entry name" value="Usp"/>
    <property type="match status" value="1"/>
</dbReference>
<organism evidence="3 4">
    <name type="scientific">Phreatobacter stygius</name>
    <dbReference type="NCBI Taxonomy" id="1940610"/>
    <lineage>
        <taxon>Bacteria</taxon>
        <taxon>Pseudomonadati</taxon>
        <taxon>Pseudomonadota</taxon>
        <taxon>Alphaproteobacteria</taxon>
        <taxon>Hyphomicrobiales</taxon>
        <taxon>Phreatobacteraceae</taxon>
        <taxon>Phreatobacter</taxon>
    </lineage>
</organism>
<dbReference type="AlphaFoldDB" id="A0A4D7BI32"/>
<dbReference type="PRINTS" id="PR01438">
    <property type="entry name" value="UNVRSLSTRESS"/>
</dbReference>
<keyword evidence="4" id="KW-1185">Reference proteome</keyword>
<dbReference type="PANTHER" id="PTHR46268:SF15">
    <property type="entry name" value="UNIVERSAL STRESS PROTEIN HP_0031"/>
    <property type="match status" value="1"/>
</dbReference>
<dbReference type="Proteomes" id="UP000298781">
    <property type="component" value="Chromosome"/>
</dbReference>
<gene>
    <name evidence="3" type="ORF">E8M01_26780</name>
</gene>
<dbReference type="KEGG" id="pstg:E8M01_26780"/>
<dbReference type="SUPFAM" id="SSF52402">
    <property type="entry name" value="Adenine nucleotide alpha hydrolases-like"/>
    <property type="match status" value="2"/>
</dbReference>
<dbReference type="Gene3D" id="3.40.50.12370">
    <property type="match status" value="1"/>
</dbReference>
<comment type="similarity">
    <text evidence="1">Belongs to the universal stress protein A family.</text>
</comment>